<dbReference type="Proteomes" id="UP000588586">
    <property type="component" value="Unassembled WGS sequence"/>
</dbReference>
<evidence type="ECO:0000313" key="3">
    <source>
        <dbReference type="Proteomes" id="UP000588586"/>
    </source>
</evidence>
<dbReference type="InterPro" id="IPR002734">
    <property type="entry name" value="RibDG_C"/>
</dbReference>
<dbReference type="SUPFAM" id="SSF53597">
    <property type="entry name" value="Dihydrofolate reductase-like"/>
    <property type="match status" value="1"/>
</dbReference>
<gene>
    <name evidence="2" type="ORF">HJG52_12015</name>
</gene>
<dbReference type="PANTHER" id="PTHR38011:SF11">
    <property type="entry name" value="2,5-DIAMINO-6-RIBOSYLAMINO-4(3H)-PYRIMIDINONE 5'-PHOSPHATE REDUCTASE"/>
    <property type="match status" value="1"/>
</dbReference>
<dbReference type="PANTHER" id="PTHR38011">
    <property type="entry name" value="DIHYDROFOLATE REDUCTASE FAMILY PROTEIN (AFU_ORTHOLOGUE AFUA_8G06820)"/>
    <property type="match status" value="1"/>
</dbReference>
<dbReference type="InterPro" id="IPR050765">
    <property type="entry name" value="Riboflavin_Biosynth_HTPR"/>
</dbReference>
<dbReference type="Pfam" id="PF01872">
    <property type="entry name" value="RibD_C"/>
    <property type="match status" value="1"/>
</dbReference>
<feature type="domain" description="Bacterial bifunctional deaminase-reductase C-terminal" evidence="1">
    <location>
        <begin position="3"/>
        <end position="176"/>
    </location>
</feature>
<accession>A0A849HA37</accession>
<dbReference type="EMBL" id="JABEPQ010000002">
    <property type="protein sequence ID" value="NNM46730.1"/>
    <property type="molecule type" value="Genomic_DNA"/>
</dbReference>
<reference evidence="2 3" key="1">
    <citation type="submission" date="2020-04" db="EMBL/GenBank/DDBJ databases">
        <title>Knoellia sp. isolate from air conditioner.</title>
        <authorList>
            <person name="Chea S."/>
            <person name="Kim D.-U."/>
        </authorList>
    </citation>
    <scope>NUCLEOTIDE SEQUENCE [LARGE SCALE GENOMIC DNA]</scope>
    <source>
        <strain evidence="2 3">DB2414S</strain>
    </source>
</reference>
<dbReference type="GO" id="GO:0009231">
    <property type="term" value="P:riboflavin biosynthetic process"/>
    <property type="evidence" value="ECO:0007669"/>
    <property type="project" value="InterPro"/>
</dbReference>
<sequence>MLVYSMGPSADGYVMDRDGAFDWGAPDAEQFRFHVEQTRALGAHLLGRKLYETMQVWETDLSLRGTDDEAEFAELWVALPKIVFSRTLDRVDGSNARLAEGSLAEEVERVLASTDKPVGIGGATLAAEAIGLGMVEEFHVFRNPVVVGGGTPYFPAVEERIELELLETRTFAGRVVFERYARARST</sequence>
<organism evidence="2 3">
    <name type="scientific">Knoellia koreensis</name>
    <dbReference type="NCBI Taxonomy" id="2730921"/>
    <lineage>
        <taxon>Bacteria</taxon>
        <taxon>Bacillati</taxon>
        <taxon>Actinomycetota</taxon>
        <taxon>Actinomycetes</taxon>
        <taxon>Micrococcales</taxon>
        <taxon>Intrasporangiaceae</taxon>
        <taxon>Knoellia</taxon>
    </lineage>
</organism>
<proteinExistence type="predicted"/>
<comment type="caution">
    <text evidence="2">The sequence shown here is derived from an EMBL/GenBank/DDBJ whole genome shotgun (WGS) entry which is preliminary data.</text>
</comment>
<evidence type="ECO:0000313" key="2">
    <source>
        <dbReference type="EMBL" id="NNM46730.1"/>
    </source>
</evidence>
<keyword evidence="3" id="KW-1185">Reference proteome</keyword>
<name>A0A849HA37_9MICO</name>
<dbReference type="InterPro" id="IPR024072">
    <property type="entry name" value="DHFR-like_dom_sf"/>
</dbReference>
<evidence type="ECO:0000259" key="1">
    <source>
        <dbReference type="Pfam" id="PF01872"/>
    </source>
</evidence>
<dbReference type="GO" id="GO:0008703">
    <property type="term" value="F:5-amino-6-(5-phosphoribosylamino)uracil reductase activity"/>
    <property type="evidence" value="ECO:0007669"/>
    <property type="project" value="InterPro"/>
</dbReference>
<dbReference type="AlphaFoldDB" id="A0A849HA37"/>
<protein>
    <submittedName>
        <fullName evidence="2">Dihydrofolate reductase</fullName>
    </submittedName>
</protein>
<dbReference type="Gene3D" id="3.40.430.10">
    <property type="entry name" value="Dihydrofolate Reductase, subunit A"/>
    <property type="match status" value="1"/>
</dbReference>
<dbReference type="RefSeq" id="WP_171243792.1">
    <property type="nucleotide sequence ID" value="NZ_JABEPQ010000002.1"/>
</dbReference>